<dbReference type="STRING" id="1081102.A0A167ZSX6"/>
<organism evidence="2 3">
    <name type="scientific">Niveomyces insectorum RCEF 264</name>
    <dbReference type="NCBI Taxonomy" id="1081102"/>
    <lineage>
        <taxon>Eukaryota</taxon>
        <taxon>Fungi</taxon>
        <taxon>Dikarya</taxon>
        <taxon>Ascomycota</taxon>
        <taxon>Pezizomycotina</taxon>
        <taxon>Sordariomycetes</taxon>
        <taxon>Hypocreomycetidae</taxon>
        <taxon>Hypocreales</taxon>
        <taxon>Cordycipitaceae</taxon>
        <taxon>Niveomyces</taxon>
    </lineage>
</organism>
<name>A0A167ZSX6_9HYPO</name>
<dbReference type="SUPFAM" id="SSF56112">
    <property type="entry name" value="Protein kinase-like (PK-like)"/>
    <property type="match status" value="1"/>
</dbReference>
<evidence type="ECO:0000313" key="2">
    <source>
        <dbReference type="EMBL" id="OAA67871.1"/>
    </source>
</evidence>
<dbReference type="OrthoDB" id="3250044at2759"/>
<dbReference type="InterPro" id="IPR011009">
    <property type="entry name" value="Kinase-like_dom_sf"/>
</dbReference>
<dbReference type="GO" id="GO:0016740">
    <property type="term" value="F:transferase activity"/>
    <property type="evidence" value="ECO:0007669"/>
    <property type="project" value="UniProtKB-KW"/>
</dbReference>
<dbReference type="AlphaFoldDB" id="A0A167ZSX6"/>
<feature type="domain" description="Aminoglycoside phosphotransferase" evidence="1">
    <location>
        <begin position="63"/>
        <end position="258"/>
    </location>
</feature>
<dbReference type="Pfam" id="PF01636">
    <property type="entry name" value="APH"/>
    <property type="match status" value="1"/>
</dbReference>
<sequence>MAPKSLNWFYNKNAPPGLPSREDVLARLDCASPRGWFAYPSREAPVCFVKHGFTVHWTEVISQHRVGTWLAQSQSESAARAPTVYFGFQHDSPWSVPVTVIVMEYIRGQTVQEAWREASGDDARRETIRHKVADAFMALTRFPVDPAKRSPSAIDGSYIRHYIFEDQMAPRLYENVQQLEDHCNEVSYAWADTANYVVLSRSKALTRTQFARGFRGALHCDIAHERLVFCFSDMHPSNFMIDGTDGHVVVIDFEQTSFVPATMALYPAHGHILGFDISTLVSVPGANPSQIPALGNVSRKIDISSTSFARMMGRIDGSDKETQRRLWSQVTTKVD</sequence>
<dbReference type="Gene3D" id="3.90.1200.10">
    <property type="match status" value="1"/>
</dbReference>
<evidence type="ECO:0000313" key="3">
    <source>
        <dbReference type="Proteomes" id="UP000076874"/>
    </source>
</evidence>
<accession>A0A167ZSX6</accession>
<reference evidence="2 3" key="1">
    <citation type="journal article" date="2016" name="Genome Biol. Evol.">
        <title>Divergent and convergent evolution of fungal pathogenicity.</title>
        <authorList>
            <person name="Shang Y."/>
            <person name="Xiao G."/>
            <person name="Zheng P."/>
            <person name="Cen K."/>
            <person name="Zhan S."/>
            <person name="Wang C."/>
        </authorList>
    </citation>
    <scope>NUCLEOTIDE SEQUENCE [LARGE SCALE GENOMIC DNA]</scope>
    <source>
        <strain evidence="2 3">RCEF 264</strain>
    </source>
</reference>
<dbReference type="Proteomes" id="UP000076874">
    <property type="component" value="Unassembled WGS sequence"/>
</dbReference>
<dbReference type="EMBL" id="AZHD01000001">
    <property type="protein sequence ID" value="OAA67871.1"/>
    <property type="molecule type" value="Genomic_DNA"/>
</dbReference>
<evidence type="ECO:0000259" key="1">
    <source>
        <dbReference type="Pfam" id="PF01636"/>
    </source>
</evidence>
<keyword evidence="3" id="KW-1185">Reference proteome</keyword>
<gene>
    <name evidence="2" type="ORF">SPI_00066</name>
</gene>
<dbReference type="PANTHER" id="PTHR21310:SF15">
    <property type="entry name" value="AMINOGLYCOSIDE PHOSPHOTRANSFERASE DOMAIN-CONTAINING PROTEIN"/>
    <property type="match status" value="1"/>
</dbReference>
<dbReference type="InterPro" id="IPR051678">
    <property type="entry name" value="AGP_Transferase"/>
</dbReference>
<dbReference type="PANTHER" id="PTHR21310">
    <property type="entry name" value="AMINOGLYCOSIDE PHOSPHOTRANSFERASE-RELATED-RELATED"/>
    <property type="match status" value="1"/>
</dbReference>
<comment type="caution">
    <text evidence="2">The sequence shown here is derived from an EMBL/GenBank/DDBJ whole genome shotgun (WGS) entry which is preliminary data.</text>
</comment>
<protein>
    <submittedName>
        <fullName evidence="2">Aminoglycoside phosphotransferase</fullName>
    </submittedName>
</protein>
<proteinExistence type="predicted"/>
<dbReference type="InterPro" id="IPR002575">
    <property type="entry name" value="Aminoglycoside_PTrfase"/>
</dbReference>
<keyword evidence="2" id="KW-0808">Transferase</keyword>